<protein>
    <recommendedName>
        <fullName evidence="5">TIGR02186 family protein</fullName>
    </recommendedName>
</protein>
<sequence>MTILRALLALLLSVLPATAEQIVLGLSEYRVSITADFDGSEILVYGAVKRQEPIPAGPPLQVVVTVEGPSTPLTVWRKDRRWGIWVNSAAVTIDRAPSFYAIATTGPLREVLSETEDLRHRISITRVIRAVGIAAQADDSPAFVNALQRIRIQEKRFVLKERSVALSDQTLFRTDIELPAALTEGDYRVRVFLTRDGRVLDKLERSIFVRKEGLERFFFRLAHDQPLVYGLLSLFVAVVAGWLASAAFRLLRN</sequence>
<keyword evidence="4" id="KW-1185">Reference proteome</keyword>
<name>A0A4S3MTS8_9RHOB</name>
<reference evidence="3 4" key="1">
    <citation type="submission" date="2019-04" db="EMBL/GenBank/DDBJ databases">
        <title>Draft genome sequence of Gemmobacter aestuarii sp. nov.</title>
        <authorList>
            <person name="Hameed A."/>
            <person name="Lin S.-Y."/>
            <person name="Shahina M."/>
            <person name="Lai W.-A."/>
            <person name="Young C.-C."/>
        </authorList>
    </citation>
    <scope>NUCLEOTIDE SEQUENCE [LARGE SCALE GENOMIC DNA]</scope>
    <source>
        <strain evidence="3 4">CC-PW-75</strain>
    </source>
</reference>
<dbReference type="Pfam" id="PF09608">
    <property type="entry name" value="Alph_Pro_TM"/>
    <property type="match status" value="1"/>
</dbReference>
<evidence type="ECO:0000313" key="4">
    <source>
        <dbReference type="Proteomes" id="UP000309450"/>
    </source>
</evidence>
<evidence type="ECO:0000313" key="3">
    <source>
        <dbReference type="EMBL" id="THD84911.1"/>
    </source>
</evidence>
<feature type="signal peptide" evidence="2">
    <location>
        <begin position="1"/>
        <end position="19"/>
    </location>
</feature>
<comment type="caution">
    <text evidence="3">The sequence shown here is derived from an EMBL/GenBank/DDBJ whole genome shotgun (WGS) entry which is preliminary data.</text>
</comment>
<dbReference type="OrthoDB" id="9815212at2"/>
<organism evidence="3 4">
    <name type="scientific">Aliigemmobacter aestuarii</name>
    <dbReference type="NCBI Taxonomy" id="1445661"/>
    <lineage>
        <taxon>Bacteria</taxon>
        <taxon>Pseudomonadati</taxon>
        <taxon>Pseudomonadota</taxon>
        <taxon>Alphaproteobacteria</taxon>
        <taxon>Rhodobacterales</taxon>
        <taxon>Paracoccaceae</taxon>
        <taxon>Aliigemmobacter</taxon>
    </lineage>
</organism>
<dbReference type="EMBL" id="SSND01000001">
    <property type="protein sequence ID" value="THD84911.1"/>
    <property type="molecule type" value="Genomic_DNA"/>
</dbReference>
<keyword evidence="1" id="KW-0812">Transmembrane</keyword>
<evidence type="ECO:0000256" key="2">
    <source>
        <dbReference type="SAM" id="SignalP"/>
    </source>
</evidence>
<evidence type="ECO:0008006" key="5">
    <source>
        <dbReference type="Google" id="ProtNLM"/>
    </source>
</evidence>
<keyword evidence="2" id="KW-0732">Signal</keyword>
<evidence type="ECO:0000256" key="1">
    <source>
        <dbReference type="SAM" id="Phobius"/>
    </source>
</evidence>
<dbReference type="RefSeq" id="WP_136393289.1">
    <property type="nucleotide sequence ID" value="NZ_SSND01000001.1"/>
</dbReference>
<dbReference type="AlphaFoldDB" id="A0A4S3MTS8"/>
<accession>A0A4S3MTS8</accession>
<keyword evidence="1" id="KW-0472">Membrane</keyword>
<dbReference type="Proteomes" id="UP000309450">
    <property type="component" value="Unassembled WGS sequence"/>
</dbReference>
<feature type="chain" id="PRO_5020641360" description="TIGR02186 family protein" evidence="2">
    <location>
        <begin position="20"/>
        <end position="253"/>
    </location>
</feature>
<proteinExistence type="predicted"/>
<gene>
    <name evidence="3" type="ORF">E7811_04090</name>
</gene>
<dbReference type="InterPro" id="IPR019088">
    <property type="entry name" value="CHP02186-rel_TM"/>
</dbReference>
<feature type="transmembrane region" description="Helical" evidence="1">
    <location>
        <begin position="227"/>
        <end position="251"/>
    </location>
</feature>
<keyword evidence="1" id="KW-1133">Transmembrane helix</keyword>